<dbReference type="AlphaFoldDB" id="A0A087TKT3"/>
<evidence type="ECO:0000313" key="2">
    <source>
        <dbReference type="Proteomes" id="UP000054359"/>
    </source>
</evidence>
<protein>
    <submittedName>
        <fullName evidence="1">Uncharacterized protein</fullName>
    </submittedName>
</protein>
<proteinExistence type="predicted"/>
<gene>
    <name evidence="1" type="ORF">X975_16337</name>
</gene>
<dbReference type="OrthoDB" id="6155966at2759"/>
<evidence type="ECO:0000313" key="1">
    <source>
        <dbReference type="EMBL" id="KFM65722.1"/>
    </source>
</evidence>
<feature type="non-terminal residue" evidence="1">
    <location>
        <position position="60"/>
    </location>
</feature>
<keyword evidence="2" id="KW-1185">Reference proteome</keyword>
<organism evidence="1 2">
    <name type="scientific">Stegodyphus mimosarum</name>
    <name type="common">African social velvet spider</name>
    <dbReference type="NCBI Taxonomy" id="407821"/>
    <lineage>
        <taxon>Eukaryota</taxon>
        <taxon>Metazoa</taxon>
        <taxon>Ecdysozoa</taxon>
        <taxon>Arthropoda</taxon>
        <taxon>Chelicerata</taxon>
        <taxon>Arachnida</taxon>
        <taxon>Araneae</taxon>
        <taxon>Araneomorphae</taxon>
        <taxon>Entelegynae</taxon>
        <taxon>Eresoidea</taxon>
        <taxon>Eresidae</taxon>
        <taxon>Stegodyphus</taxon>
    </lineage>
</organism>
<sequence>MLHRSSSSPSGNGVLPAHYTTAAEIFRPFPSLAHCVSFPLLGIGSAYSDVKQLHPHHHLH</sequence>
<dbReference type="EMBL" id="KK115682">
    <property type="protein sequence ID" value="KFM65722.1"/>
    <property type="molecule type" value="Genomic_DNA"/>
</dbReference>
<reference evidence="1 2" key="1">
    <citation type="submission" date="2013-11" db="EMBL/GenBank/DDBJ databases">
        <title>Genome sequencing of Stegodyphus mimosarum.</title>
        <authorList>
            <person name="Bechsgaard J."/>
        </authorList>
    </citation>
    <scope>NUCLEOTIDE SEQUENCE [LARGE SCALE GENOMIC DNA]</scope>
</reference>
<accession>A0A087TKT3</accession>
<name>A0A087TKT3_STEMI</name>
<dbReference type="Proteomes" id="UP000054359">
    <property type="component" value="Unassembled WGS sequence"/>
</dbReference>